<protein>
    <recommendedName>
        <fullName evidence="4">Cytochrome C and Quinol oxidase polypeptide I</fullName>
    </recommendedName>
</protein>
<proteinExistence type="predicted"/>
<name>A0A238WJJ7_9FLAO</name>
<feature type="transmembrane region" description="Helical" evidence="1">
    <location>
        <begin position="77"/>
        <end position="96"/>
    </location>
</feature>
<dbReference type="RefSeq" id="WP_089370364.1">
    <property type="nucleotide sequence ID" value="NZ_BMEP01000003.1"/>
</dbReference>
<accession>A0A238WJJ7</accession>
<reference evidence="2 3" key="1">
    <citation type="submission" date="2017-06" db="EMBL/GenBank/DDBJ databases">
        <authorList>
            <person name="Kim H.J."/>
            <person name="Triplett B.A."/>
        </authorList>
    </citation>
    <scope>NUCLEOTIDE SEQUENCE [LARGE SCALE GENOMIC DNA]</scope>
    <source>
        <strain evidence="2 3">DSM 25597</strain>
    </source>
</reference>
<dbReference type="Proteomes" id="UP000198379">
    <property type="component" value="Unassembled WGS sequence"/>
</dbReference>
<keyword evidence="1" id="KW-0812">Transmembrane</keyword>
<evidence type="ECO:0000256" key="1">
    <source>
        <dbReference type="SAM" id="Phobius"/>
    </source>
</evidence>
<organism evidence="2 3">
    <name type="scientific">Dokdonia pacifica</name>
    <dbReference type="NCBI Taxonomy" id="1627892"/>
    <lineage>
        <taxon>Bacteria</taxon>
        <taxon>Pseudomonadati</taxon>
        <taxon>Bacteroidota</taxon>
        <taxon>Flavobacteriia</taxon>
        <taxon>Flavobacteriales</taxon>
        <taxon>Flavobacteriaceae</taxon>
        <taxon>Dokdonia</taxon>
    </lineage>
</organism>
<feature type="transmembrane region" description="Helical" evidence="1">
    <location>
        <begin position="34"/>
        <end position="56"/>
    </location>
</feature>
<evidence type="ECO:0008006" key="4">
    <source>
        <dbReference type="Google" id="ProtNLM"/>
    </source>
</evidence>
<sequence length="97" mass="11194">MWTYYRDVTLYTLAITLLTSFASAAMYDSFIDRLYNGVIIFGVFGTGLGVLAFNYFQKAQYYMYHNLGFTKAQLIKRAWFVNGIIAIIFLGIISFLR</sequence>
<evidence type="ECO:0000313" key="3">
    <source>
        <dbReference type="Proteomes" id="UP000198379"/>
    </source>
</evidence>
<dbReference type="OrthoDB" id="1447778at2"/>
<evidence type="ECO:0000313" key="2">
    <source>
        <dbReference type="EMBL" id="SNR45839.1"/>
    </source>
</evidence>
<keyword evidence="1" id="KW-1133">Transmembrane helix</keyword>
<keyword evidence="3" id="KW-1185">Reference proteome</keyword>
<keyword evidence="1" id="KW-0472">Membrane</keyword>
<dbReference type="EMBL" id="FZNY01000001">
    <property type="protein sequence ID" value="SNR45839.1"/>
    <property type="molecule type" value="Genomic_DNA"/>
</dbReference>
<gene>
    <name evidence="2" type="ORF">SAMN06265376_1011071</name>
</gene>
<dbReference type="AlphaFoldDB" id="A0A238WJJ7"/>